<evidence type="ECO:0000256" key="3">
    <source>
        <dbReference type="SAM" id="SignalP"/>
    </source>
</evidence>
<dbReference type="Proteomes" id="UP000029723">
    <property type="component" value="Unassembled WGS sequence"/>
</dbReference>
<evidence type="ECO:0000313" key="4">
    <source>
        <dbReference type="EMBL" id="KGI21609.1"/>
    </source>
</evidence>
<evidence type="ECO:0000256" key="2">
    <source>
        <dbReference type="SAM" id="Coils"/>
    </source>
</evidence>
<name>A0A098YQK8_9BACT</name>
<gene>
    <name evidence="4" type="ORF">HMPREF9304_09770</name>
</gene>
<dbReference type="Pfam" id="PF14559">
    <property type="entry name" value="TPR_19"/>
    <property type="match status" value="1"/>
</dbReference>
<dbReference type="EMBL" id="JRPQ01000141">
    <property type="protein sequence ID" value="KGI21609.1"/>
    <property type="molecule type" value="Genomic_DNA"/>
</dbReference>
<comment type="caution">
    <text evidence="4">The sequence shown here is derived from an EMBL/GenBank/DDBJ whole genome shotgun (WGS) entry which is preliminary data.</text>
</comment>
<dbReference type="PANTHER" id="PTHR12558">
    <property type="entry name" value="CELL DIVISION CYCLE 16,23,27"/>
    <property type="match status" value="1"/>
</dbReference>
<reference evidence="4 5" key="1">
    <citation type="submission" date="2014-07" db="EMBL/GenBank/DDBJ databases">
        <authorList>
            <person name="McCorrison J."/>
            <person name="Sanka R."/>
            <person name="Torralba M."/>
            <person name="Gillis M."/>
            <person name="Haft D.H."/>
            <person name="Methe B."/>
            <person name="Sutton G."/>
            <person name="Nelson K.E."/>
        </authorList>
    </citation>
    <scope>NUCLEOTIDE SEQUENCE [LARGE SCALE GENOMIC DNA]</scope>
    <source>
        <strain evidence="4 5">S9-PR14</strain>
    </source>
</reference>
<dbReference type="PROSITE" id="PS50005">
    <property type="entry name" value="TPR"/>
    <property type="match status" value="2"/>
</dbReference>
<feature type="signal peptide" evidence="3">
    <location>
        <begin position="1"/>
        <end position="22"/>
    </location>
</feature>
<keyword evidence="1" id="KW-0802">TPR repeat</keyword>
<keyword evidence="2" id="KW-0175">Coiled coil</keyword>
<feature type="coiled-coil region" evidence="2">
    <location>
        <begin position="283"/>
        <end position="310"/>
    </location>
</feature>
<dbReference type="SMART" id="SM00028">
    <property type="entry name" value="TPR"/>
    <property type="match status" value="4"/>
</dbReference>
<feature type="chain" id="PRO_5001942664" description="Tetratricopeptide repeat protein" evidence="3">
    <location>
        <begin position="23"/>
        <end position="473"/>
    </location>
</feature>
<dbReference type="Gene3D" id="1.25.40.10">
    <property type="entry name" value="Tetratricopeptide repeat domain"/>
    <property type="match status" value="2"/>
</dbReference>
<dbReference type="SUPFAM" id="SSF48452">
    <property type="entry name" value="TPR-like"/>
    <property type="match status" value="3"/>
</dbReference>
<keyword evidence="3" id="KW-0732">Signal</keyword>
<accession>A0A098YQK8</accession>
<dbReference type="OrthoDB" id="638548at2"/>
<sequence>MKKIKYVLAGVLLMSMSAPVIAQSEDQVAIKQATEIIKSTKNDVEKALKPIFKANKKNPAVLVGIGRAFLDQKNTEMAMKYANLAMERDKKYAPAYILAGDVEVLKDDGGAAAGWYQQAKYFDPKNPDAYFKYANILRGRSPEEAVSNLNDLRTQRPDIAVDALAARIYYNSNMLDKSMQYYEKVDKSKLENVDITNYAMAGYLSQKRQKSLDMALYGLKKNPRYAAWNRIAFYNYTDEGQIQDALKYADRLFNASDSAVISGYDYTYYGQAYLGDKQYDNAIKIFEKALDANKENAELLNNNKKGLSDAYLGKGDFANAIKYYEDYLAKAQKPSATDLAGLGSIYTTMAASQTGEEQKATYRKADEVYKQLGEKFPANIDFANFLRARVNSNLDPETKQGLAKPFYETLAKSLSEKENRDNVDNTRLIEAYRYLGYYYLLKENKATADSYWKKVLELDPTNEVAKQALGMKK</sequence>
<organism evidence="4 5">
    <name type="scientific">Hoylesella timonensis S9-PR14</name>
    <dbReference type="NCBI Taxonomy" id="1401062"/>
    <lineage>
        <taxon>Bacteria</taxon>
        <taxon>Pseudomonadati</taxon>
        <taxon>Bacteroidota</taxon>
        <taxon>Bacteroidia</taxon>
        <taxon>Bacteroidales</taxon>
        <taxon>Prevotellaceae</taxon>
        <taxon>Hoylesella</taxon>
    </lineage>
</organism>
<dbReference type="Pfam" id="PF13181">
    <property type="entry name" value="TPR_8"/>
    <property type="match status" value="2"/>
</dbReference>
<protein>
    <recommendedName>
        <fullName evidence="6">Tetratricopeptide repeat protein</fullName>
    </recommendedName>
</protein>
<dbReference type="RefSeq" id="WP_036928363.1">
    <property type="nucleotide sequence ID" value="NZ_JRPQ01000141.1"/>
</dbReference>
<dbReference type="PANTHER" id="PTHR12558:SF13">
    <property type="entry name" value="CELL DIVISION CYCLE PROTEIN 27 HOMOLOG"/>
    <property type="match status" value="1"/>
</dbReference>
<evidence type="ECO:0008006" key="6">
    <source>
        <dbReference type="Google" id="ProtNLM"/>
    </source>
</evidence>
<feature type="repeat" description="TPR" evidence="1">
    <location>
        <begin position="263"/>
        <end position="296"/>
    </location>
</feature>
<dbReference type="InterPro" id="IPR011990">
    <property type="entry name" value="TPR-like_helical_dom_sf"/>
</dbReference>
<dbReference type="AlphaFoldDB" id="A0A098YQK8"/>
<feature type="repeat" description="TPR" evidence="1">
    <location>
        <begin position="429"/>
        <end position="462"/>
    </location>
</feature>
<proteinExistence type="predicted"/>
<evidence type="ECO:0000256" key="1">
    <source>
        <dbReference type="PROSITE-ProRule" id="PRU00339"/>
    </source>
</evidence>
<dbReference type="InterPro" id="IPR019734">
    <property type="entry name" value="TPR_rpt"/>
</dbReference>
<evidence type="ECO:0000313" key="5">
    <source>
        <dbReference type="Proteomes" id="UP000029723"/>
    </source>
</evidence>